<dbReference type="InterPro" id="IPR001878">
    <property type="entry name" value="Znf_CCHC"/>
</dbReference>
<evidence type="ECO:0000256" key="4">
    <source>
        <dbReference type="PROSITE-ProRule" id="PRU00047"/>
    </source>
</evidence>
<keyword evidence="1" id="KW-0645">Protease</keyword>
<dbReference type="PROSITE" id="PS50158">
    <property type="entry name" value="ZF_CCHC"/>
    <property type="match status" value="1"/>
</dbReference>
<reference evidence="8" key="2">
    <citation type="submission" date="2025-08" db="UniProtKB">
        <authorList>
            <consortium name="RefSeq"/>
        </authorList>
    </citation>
    <scope>IDENTIFICATION</scope>
    <source>
        <tissue evidence="8">Leaf</tissue>
    </source>
</reference>
<keyword evidence="4" id="KW-0863">Zinc-finger</keyword>
<dbReference type="Pfam" id="PF17919">
    <property type="entry name" value="RT_RNaseH_2"/>
    <property type="match status" value="1"/>
</dbReference>
<dbReference type="PROSITE" id="PS50878">
    <property type="entry name" value="RT_POL"/>
    <property type="match status" value="1"/>
</dbReference>
<dbReference type="InterPro" id="IPR036875">
    <property type="entry name" value="Znf_CCHC_sf"/>
</dbReference>
<dbReference type="InterPro" id="IPR036397">
    <property type="entry name" value="RNaseH_sf"/>
</dbReference>
<name>A0ABM0SKG9_CAMSA</name>
<dbReference type="InterPro" id="IPR043128">
    <property type="entry name" value="Rev_trsase/Diguanyl_cyclase"/>
</dbReference>
<dbReference type="GeneID" id="104698758"/>
<evidence type="ECO:0000313" key="8">
    <source>
        <dbReference type="RefSeq" id="XP_010412456.1"/>
    </source>
</evidence>
<dbReference type="Pfam" id="PF24626">
    <property type="entry name" value="SH3_Tf2-1"/>
    <property type="match status" value="1"/>
</dbReference>
<dbReference type="CDD" id="cd01647">
    <property type="entry name" value="RT_LTR"/>
    <property type="match status" value="1"/>
</dbReference>
<dbReference type="Gene3D" id="3.30.70.270">
    <property type="match status" value="2"/>
</dbReference>
<dbReference type="CDD" id="cd09274">
    <property type="entry name" value="RNase_HI_RT_Ty3"/>
    <property type="match status" value="1"/>
</dbReference>
<dbReference type="InterPro" id="IPR056924">
    <property type="entry name" value="SH3_Tf2-1"/>
</dbReference>
<sequence>MYNRLQNLKQGSRTVDDYADEFFLLITRNEVFDSELQLVSRFIGGLRPQLQNSLNQFDPTTIAEAHRRVVAFEQQFKANTSWNPASRTRSFGGINGDNVKTQPLGKEVEGAGSSNTAPPEAPNLCRSTRPNALRCFTCGEQGHLMTACPQKTRRGLLMDEVVWDDEGVEQGDEGDVLEEDHHTGDRGALLVARVCLAPTVCEDPWLRTNIFQSACTIKGKVCRFFVDSGSSRNVVSEEAVKKLGLQREVHPIPYKLMWLNKGIDIRISQRALYDHEVSHNGKTNVYSFVFDNRRIVLLPNPDPPLLPASTPGKDGVGKEVVVSLGDKVLFFPLTAFVEEFKDTGFAVVLLSAGSTPSIVTPLAPWGLPPLRDLQYQIDFSPGADLPNRPHYRMSPQEHEELRRQVEDLVAKGHVRESLSPCAVPALLIPKKDGSWRMCIDSRAINKITIRYRFPIPRLDDFLDQIGTATIFLKLDLKSGYHQIRIRPGDEWKMAFKTREGLFEWLVMPFGLSNAPSTFMRVMNQALRPFIGKSVVVYFDDILIFSSSVTAHQDHLRQESYFVARQKCELGVTSVLFLGYVVSSNGLSMDVSKVETIKSWPVPKNVTKVHSFHGLASFYRRFVPHFSSIMAPLTDCMRDGKFVWSVEAQDAFDLVKHKLTSAPILVLPDFELPFELHCDASKLGIGAVLSQQSRPVAYFSEKLSGARSRYSTYDVEFYVVVKVSARHASWISYLQQFTFSIRQKAGKLNHVANALSRRHTLLTTMHVVVPGFASFTELYVTDPFFSSILADVTNGLRLKMIEELHSEGHVGRDRTLQLVSASYYWPSLRRNVERCVERCRACQLAKGTTSNAVLYLPLPIPTKPWTDVSMDFILGIPRTQKENDSIFVVVDRFSKMAHFVSCKKTTDVGYEIFKPFLEVTLETASYESGHEYRLSSSNIWSNGSDQLCFGSGFSPFEVVYSLLPRGPLELLAVPDLRRFHGRVVDFVDALKETHQQACNQLELSARHYKDKADAKRWELVFQPGDKVWVVLIRDRMPALEYNQLRSRNIGPVEVLERINDNAYRLLLPSHMKTSNVFNVKFLSKFRGDNKDPDSETNLFKPRGT</sequence>
<dbReference type="RefSeq" id="XP_010412456.1">
    <property type="nucleotide sequence ID" value="XM_010414154.1"/>
</dbReference>
<dbReference type="PANTHER" id="PTHR35046">
    <property type="entry name" value="ZINC KNUCKLE (CCHC-TYPE) FAMILY PROTEIN"/>
    <property type="match status" value="1"/>
</dbReference>
<dbReference type="PANTHER" id="PTHR35046:SF18">
    <property type="entry name" value="RNA-DIRECTED DNA POLYMERASE"/>
    <property type="match status" value="1"/>
</dbReference>
<dbReference type="Gene3D" id="4.10.60.10">
    <property type="entry name" value="Zinc finger, CCHC-type"/>
    <property type="match status" value="1"/>
</dbReference>
<dbReference type="Gene3D" id="3.10.10.10">
    <property type="entry name" value="HIV Type 1 Reverse Transcriptase, subunit A, domain 1"/>
    <property type="match status" value="1"/>
</dbReference>
<keyword evidence="2" id="KW-0378">Hydrolase</keyword>
<dbReference type="Gene3D" id="3.30.420.10">
    <property type="entry name" value="Ribonuclease H-like superfamily/Ribonuclease H"/>
    <property type="match status" value="1"/>
</dbReference>
<dbReference type="InterPro" id="IPR041577">
    <property type="entry name" value="RT_RNaseH_2"/>
</dbReference>
<dbReference type="InterPro" id="IPR012337">
    <property type="entry name" value="RNaseH-like_sf"/>
</dbReference>
<proteinExistence type="predicted"/>
<keyword evidence="4" id="KW-0479">Metal-binding</keyword>
<dbReference type="Proteomes" id="UP000694864">
    <property type="component" value="Chromosome 6"/>
</dbReference>
<accession>A0ABM0SKG9</accession>
<dbReference type="InterPro" id="IPR043502">
    <property type="entry name" value="DNA/RNA_pol_sf"/>
</dbReference>
<dbReference type="InterPro" id="IPR041588">
    <property type="entry name" value="Integrase_H2C2"/>
</dbReference>
<dbReference type="InterPro" id="IPR000477">
    <property type="entry name" value="RT_dom"/>
</dbReference>
<dbReference type="SUPFAM" id="SSF50630">
    <property type="entry name" value="Acid proteases"/>
    <property type="match status" value="1"/>
</dbReference>
<keyword evidence="4" id="KW-0862">Zinc</keyword>
<evidence type="ECO:0000313" key="7">
    <source>
        <dbReference type="Proteomes" id="UP000694864"/>
    </source>
</evidence>
<dbReference type="Gene3D" id="2.40.70.10">
    <property type="entry name" value="Acid Proteases"/>
    <property type="match status" value="1"/>
</dbReference>
<dbReference type="Pfam" id="PF00078">
    <property type="entry name" value="RVT_1"/>
    <property type="match status" value="1"/>
</dbReference>
<gene>
    <name evidence="8" type="primary">LOC104698758</name>
</gene>
<dbReference type="SUPFAM" id="SSF53098">
    <property type="entry name" value="Ribonuclease H-like"/>
    <property type="match status" value="1"/>
</dbReference>
<evidence type="ECO:0000256" key="3">
    <source>
        <dbReference type="ARBA" id="ARBA00023125"/>
    </source>
</evidence>
<evidence type="ECO:0000256" key="2">
    <source>
        <dbReference type="ARBA" id="ARBA00022750"/>
    </source>
</evidence>
<dbReference type="SUPFAM" id="SSF57756">
    <property type="entry name" value="Retrovirus zinc finger-like domains"/>
    <property type="match status" value="1"/>
</dbReference>
<evidence type="ECO:0000259" key="5">
    <source>
        <dbReference type="PROSITE" id="PS50158"/>
    </source>
</evidence>
<evidence type="ECO:0000259" key="6">
    <source>
        <dbReference type="PROSITE" id="PS50878"/>
    </source>
</evidence>
<reference evidence="7" key="1">
    <citation type="journal article" date="2014" name="Nat. Commun.">
        <title>The emerging biofuel crop Camelina sativa retains a highly undifferentiated hexaploid genome structure.</title>
        <authorList>
            <person name="Kagale S."/>
            <person name="Koh C."/>
            <person name="Nixon J."/>
            <person name="Bollina V."/>
            <person name="Clarke W.E."/>
            <person name="Tuteja R."/>
            <person name="Spillane C."/>
            <person name="Robinson S.J."/>
            <person name="Links M.G."/>
            <person name="Clarke C."/>
            <person name="Higgins E.E."/>
            <person name="Huebert T."/>
            <person name="Sharpe A.G."/>
            <person name="Parkin I.A."/>
        </authorList>
    </citation>
    <scope>NUCLEOTIDE SEQUENCE [LARGE SCALE GENOMIC DNA]</scope>
    <source>
        <strain evidence="7">cv. DH55</strain>
    </source>
</reference>
<evidence type="ECO:0000256" key="1">
    <source>
        <dbReference type="ARBA" id="ARBA00022670"/>
    </source>
</evidence>
<dbReference type="Pfam" id="PF17921">
    <property type="entry name" value="Integrase_H2C2"/>
    <property type="match status" value="1"/>
</dbReference>
<keyword evidence="7" id="KW-1185">Reference proteome</keyword>
<feature type="domain" description="CCHC-type" evidence="5">
    <location>
        <begin position="134"/>
        <end position="150"/>
    </location>
</feature>
<dbReference type="Pfam" id="PF13650">
    <property type="entry name" value="Asp_protease_2"/>
    <property type="match status" value="1"/>
</dbReference>
<dbReference type="CDD" id="cd00303">
    <property type="entry name" value="retropepsin_like"/>
    <property type="match status" value="1"/>
</dbReference>
<keyword evidence="3" id="KW-0238">DNA-binding</keyword>
<feature type="domain" description="Reverse transcriptase" evidence="6">
    <location>
        <begin position="409"/>
        <end position="616"/>
    </location>
</feature>
<dbReference type="SMART" id="SM00343">
    <property type="entry name" value="ZnF_C2HC"/>
    <property type="match status" value="1"/>
</dbReference>
<organism evidence="7 8">
    <name type="scientific">Camelina sativa</name>
    <name type="common">False flax</name>
    <name type="synonym">Myagrum sativum</name>
    <dbReference type="NCBI Taxonomy" id="90675"/>
    <lineage>
        <taxon>Eukaryota</taxon>
        <taxon>Viridiplantae</taxon>
        <taxon>Streptophyta</taxon>
        <taxon>Embryophyta</taxon>
        <taxon>Tracheophyta</taxon>
        <taxon>Spermatophyta</taxon>
        <taxon>Magnoliopsida</taxon>
        <taxon>eudicotyledons</taxon>
        <taxon>Gunneridae</taxon>
        <taxon>Pentapetalae</taxon>
        <taxon>rosids</taxon>
        <taxon>malvids</taxon>
        <taxon>Brassicales</taxon>
        <taxon>Brassicaceae</taxon>
        <taxon>Camelineae</taxon>
        <taxon>Camelina</taxon>
    </lineage>
</organism>
<protein>
    <submittedName>
        <fullName evidence="8">Uncharacterized protein LOC104698758</fullName>
    </submittedName>
</protein>
<dbReference type="InterPro" id="IPR021109">
    <property type="entry name" value="Peptidase_aspartic_dom_sf"/>
</dbReference>
<keyword evidence="2" id="KW-0064">Aspartyl protease</keyword>
<dbReference type="SUPFAM" id="SSF56672">
    <property type="entry name" value="DNA/RNA polymerases"/>
    <property type="match status" value="1"/>
</dbReference>
<dbReference type="Gene3D" id="1.10.340.70">
    <property type="match status" value="1"/>
</dbReference>